<feature type="compositionally biased region" description="Low complexity" evidence="3">
    <location>
        <begin position="255"/>
        <end position="265"/>
    </location>
</feature>
<accession>F2UQ85</accession>
<feature type="compositionally biased region" description="Polar residues" evidence="3">
    <location>
        <begin position="388"/>
        <end position="399"/>
    </location>
</feature>
<dbReference type="FunCoup" id="F2UQ85">
    <property type="interactions" value="868"/>
</dbReference>
<dbReference type="Pfam" id="PF03127">
    <property type="entry name" value="GAT"/>
    <property type="match status" value="1"/>
</dbReference>
<feature type="compositionally biased region" description="Basic and acidic residues" evidence="3">
    <location>
        <begin position="544"/>
        <end position="561"/>
    </location>
</feature>
<feature type="region of interest" description="Disordered" evidence="3">
    <location>
        <begin position="533"/>
        <end position="561"/>
    </location>
</feature>
<dbReference type="InterPro" id="IPR038425">
    <property type="entry name" value="GAT_sf"/>
</dbReference>
<dbReference type="GeneID" id="16069237"/>
<dbReference type="InterPro" id="IPR004152">
    <property type="entry name" value="GAT_dom"/>
</dbReference>
<dbReference type="InterPro" id="IPR002014">
    <property type="entry name" value="VHS_dom"/>
</dbReference>
<feature type="domain" description="VHS" evidence="4">
    <location>
        <begin position="19"/>
        <end position="148"/>
    </location>
</feature>
<dbReference type="RefSeq" id="XP_004988702.1">
    <property type="nucleotide sequence ID" value="XM_004988645.1"/>
</dbReference>
<evidence type="ECO:0000313" key="7">
    <source>
        <dbReference type="Proteomes" id="UP000007799"/>
    </source>
</evidence>
<dbReference type="Gene3D" id="1.20.58.160">
    <property type="match status" value="1"/>
</dbReference>
<name>F2UQ85_SALR5</name>
<feature type="region of interest" description="Disordered" evidence="3">
    <location>
        <begin position="472"/>
        <end position="502"/>
    </location>
</feature>
<keyword evidence="2" id="KW-0653">Protein transport</keyword>
<feature type="compositionally biased region" description="Polar residues" evidence="3">
    <location>
        <begin position="441"/>
        <end position="453"/>
    </location>
</feature>
<keyword evidence="7" id="KW-1185">Reference proteome</keyword>
<dbReference type="Pfam" id="PF00790">
    <property type="entry name" value="VHS"/>
    <property type="match status" value="1"/>
</dbReference>
<dbReference type="OrthoDB" id="2018246at2759"/>
<feature type="compositionally biased region" description="Low complexity" evidence="3">
    <location>
        <begin position="596"/>
        <end position="606"/>
    </location>
</feature>
<dbReference type="InParanoid" id="F2UQ85"/>
<protein>
    <recommendedName>
        <fullName evidence="8">VHS domain-containing protein</fullName>
    </recommendedName>
</protein>
<dbReference type="PANTHER" id="PTHR13856:SF137">
    <property type="entry name" value="GH05942P"/>
    <property type="match status" value="1"/>
</dbReference>
<dbReference type="Proteomes" id="UP000007799">
    <property type="component" value="Unassembled WGS sequence"/>
</dbReference>
<proteinExistence type="predicted"/>
<dbReference type="GO" id="GO:0016020">
    <property type="term" value="C:membrane"/>
    <property type="evidence" value="ECO:0007669"/>
    <property type="project" value="TreeGrafter"/>
</dbReference>
<dbReference type="PROSITE" id="PS50909">
    <property type="entry name" value="GAT"/>
    <property type="match status" value="1"/>
</dbReference>
<dbReference type="GO" id="GO:0005768">
    <property type="term" value="C:endosome"/>
    <property type="evidence" value="ECO:0007669"/>
    <property type="project" value="TreeGrafter"/>
</dbReference>
<dbReference type="GO" id="GO:0007165">
    <property type="term" value="P:signal transduction"/>
    <property type="evidence" value="ECO:0007669"/>
    <property type="project" value="TreeGrafter"/>
</dbReference>
<evidence type="ECO:0000259" key="5">
    <source>
        <dbReference type="PROSITE" id="PS50909"/>
    </source>
</evidence>
<evidence type="ECO:0000259" key="4">
    <source>
        <dbReference type="PROSITE" id="PS50179"/>
    </source>
</evidence>
<feature type="region of interest" description="Disordered" evidence="3">
    <location>
        <begin position="242"/>
        <end position="265"/>
    </location>
</feature>
<sequence>MSLFDSSSSSQVGLHIEQATSHGSSIDDITLHLEICDMINETRDGHKQAAKVLKKKLNPKLDDATLMKALTLLETCVKNCSKRFHLQVTTKDFVNTLVKLLEKTRTTLVREKVLGIIQAWADAFRSDPNMRYLCNTYQDLVLKGIEFPAQNLDEMAPIHTPAATVSHPAYSDDTPDEGDEDAIPVDYSNGHGVGDDAQADVDEPPHTPYDDGTSGPAFPAFDDGADANPVSQVMSDEEYARQLSQQFAQEEHRQPQQQQQPMQQHIVSVPEGQRVMASEQQQEKLRQDLLIVRNNCEMLHEMLSALDPDATLEGQDVIQDLHNACTRMQSRLIDLISQLQNEDLLSECLDANDKVSSAIEHYNDIKERQQRKQQQQPQGEQQGGQQPTLAQPTQVSVAATTADPFAPHHQYQPAETQQQQQQLQHVHSPVSSVGYGDPFTLQPSPAPESQTQHDYAYGDPFASRQSVDLGVTSPTEHVQTRDPSTDGPNATSGTFATKFDDPFGVPEPLEVQDAQEMPSAHQQQLAPTTTTMTLQGATTSSSHVDADEHTHADVDEFDPFKQHEGTMAERRMQATSYEVPEPESNMRTFSTALHGQRSQQQQQPQQHAMPQFDDMDEPDTMDFSSLSLGRHQQATDEDDEFDSLRRSREIAPAVDSRRKLELEEKDNDLFGL</sequence>
<evidence type="ECO:0000256" key="3">
    <source>
        <dbReference type="SAM" id="MobiDB-lite"/>
    </source>
</evidence>
<organism evidence="7">
    <name type="scientific">Salpingoeca rosetta (strain ATCC 50818 / BSB-021)</name>
    <dbReference type="NCBI Taxonomy" id="946362"/>
    <lineage>
        <taxon>Eukaryota</taxon>
        <taxon>Choanoflagellata</taxon>
        <taxon>Craspedida</taxon>
        <taxon>Salpingoecidae</taxon>
        <taxon>Salpingoeca</taxon>
    </lineage>
</organism>
<gene>
    <name evidence="6" type="ORF">PTSG_10737</name>
</gene>
<dbReference type="AlphaFoldDB" id="F2UQ85"/>
<dbReference type="PROSITE" id="PS50179">
    <property type="entry name" value="VHS"/>
    <property type="match status" value="1"/>
</dbReference>
<dbReference type="STRING" id="946362.F2UQ85"/>
<feature type="domain" description="GAT" evidence="5">
    <location>
        <begin position="280"/>
        <end position="367"/>
    </location>
</feature>
<dbReference type="CDD" id="cd03565">
    <property type="entry name" value="VHS_Tom1_like"/>
    <property type="match status" value="1"/>
</dbReference>
<feature type="compositionally biased region" description="Acidic residues" evidence="3">
    <location>
        <begin position="173"/>
        <end position="183"/>
    </location>
</feature>
<feature type="region of interest" description="Disordered" evidence="3">
    <location>
        <begin position="592"/>
        <end position="647"/>
    </location>
</feature>
<dbReference type="GO" id="GO:0035091">
    <property type="term" value="F:phosphatidylinositol binding"/>
    <property type="evidence" value="ECO:0007669"/>
    <property type="project" value="InterPro"/>
</dbReference>
<dbReference type="GO" id="GO:0015031">
    <property type="term" value="P:protein transport"/>
    <property type="evidence" value="ECO:0007669"/>
    <property type="project" value="UniProtKB-KW"/>
</dbReference>
<dbReference type="PANTHER" id="PTHR13856">
    <property type="entry name" value="VHS DOMAIN CONTAINING PROTEIN FAMILY"/>
    <property type="match status" value="1"/>
</dbReference>
<dbReference type="GO" id="GO:0043130">
    <property type="term" value="F:ubiquitin binding"/>
    <property type="evidence" value="ECO:0007669"/>
    <property type="project" value="InterPro"/>
</dbReference>
<feature type="compositionally biased region" description="Low complexity" evidence="3">
    <location>
        <begin position="408"/>
        <end position="427"/>
    </location>
</feature>
<dbReference type="SMART" id="SM00288">
    <property type="entry name" value="VHS"/>
    <property type="match status" value="1"/>
</dbReference>
<feature type="compositionally biased region" description="Polar residues" evidence="3">
    <location>
        <begin position="622"/>
        <end position="632"/>
    </location>
</feature>
<dbReference type="GO" id="GO:0030276">
    <property type="term" value="F:clathrin binding"/>
    <property type="evidence" value="ECO:0007669"/>
    <property type="project" value="TreeGrafter"/>
</dbReference>
<evidence type="ECO:0000256" key="2">
    <source>
        <dbReference type="ARBA" id="ARBA00022927"/>
    </source>
</evidence>
<evidence type="ECO:0008006" key="8">
    <source>
        <dbReference type="Google" id="ProtNLM"/>
    </source>
</evidence>
<dbReference type="SUPFAM" id="SSF48464">
    <property type="entry name" value="ENTH/VHS domain"/>
    <property type="match status" value="1"/>
</dbReference>
<feature type="compositionally biased region" description="Low complexity" evidence="3">
    <location>
        <begin position="372"/>
        <end position="387"/>
    </location>
</feature>
<dbReference type="SUPFAM" id="SSF89009">
    <property type="entry name" value="GAT-like domain"/>
    <property type="match status" value="1"/>
</dbReference>
<evidence type="ECO:0000313" key="6">
    <source>
        <dbReference type="EMBL" id="EGD79753.1"/>
    </source>
</evidence>
<evidence type="ECO:0000256" key="1">
    <source>
        <dbReference type="ARBA" id="ARBA00022448"/>
    </source>
</evidence>
<dbReference type="eggNOG" id="KOG1087">
    <property type="taxonomic scope" value="Eukaryota"/>
</dbReference>
<feature type="compositionally biased region" description="Polar residues" evidence="3">
    <location>
        <begin position="486"/>
        <end position="495"/>
    </location>
</feature>
<dbReference type="KEGG" id="sre:PTSG_10737"/>
<dbReference type="EMBL" id="GL832988">
    <property type="protein sequence ID" value="EGD79753.1"/>
    <property type="molecule type" value="Genomic_DNA"/>
</dbReference>
<feature type="region of interest" description="Disordered" evidence="3">
    <location>
        <begin position="165"/>
        <end position="211"/>
    </location>
</feature>
<feature type="region of interest" description="Disordered" evidence="3">
    <location>
        <begin position="367"/>
        <end position="458"/>
    </location>
</feature>
<dbReference type="Gene3D" id="1.25.40.90">
    <property type="match status" value="1"/>
</dbReference>
<keyword evidence="1" id="KW-0813">Transport</keyword>
<reference evidence="6" key="1">
    <citation type="submission" date="2009-08" db="EMBL/GenBank/DDBJ databases">
        <title>Annotation of Salpingoeca rosetta.</title>
        <authorList>
            <consortium name="The Broad Institute Genome Sequencing Platform"/>
            <person name="Russ C."/>
            <person name="Cuomo C."/>
            <person name="Burger G."/>
            <person name="Gray M.W."/>
            <person name="Holland P.W.H."/>
            <person name="King N."/>
            <person name="Lang F.B.F."/>
            <person name="Roger A.J."/>
            <person name="Ruiz-Trillo I."/>
            <person name="Young S.K."/>
            <person name="Zeng Q."/>
            <person name="Gargeya S."/>
            <person name="Alvarado L."/>
            <person name="Berlin A."/>
            <person name="Chapman S.B."/>
            <person name="Chen Z."/>
            <person name="Freedman E."/>
            <person name="Gellesch M."/>
            <person name="Goldberg J."/>
            <person name="Griggs A."/>
            <person name="Gujja S."/>
            <person name="Heilman E."/>
            <person name="Heiman D."/>
            <person name="Howarth C."/>
            <person name="Mehta T."/>
            <person name="Neiman D."/>
            <person name="Pearson M."/>
            <person name="Roberts A."/>
            <person name="Saif S."/>
            <person name="Shea T."/>
            <person name="Shenoy N."/>
            <person name="Sisk P."/>
            <person name="Stolte C."/>
            <person name="Sykes S."/>
            <person name="White J."/>
            <person name="Yandava C."/>
            <person name="Haas B."/>
            <person name="Nusbaum C."/>
            <person name="Birren B."/>
        </authorList>
    </citation>
    <scope>NUCLEOTIDE SEQUENCE [LARGE SCALE GENOMIC DNA]</scope>
    <source>
        <strain evidence="6">ATCC 50818</strain>
    </source>
</reference>
<dbReference type="InterPro" id="IPR008942">
    <property type="entry name" value="ENTH_VHS"/>
</dbReference>